<sequence>MEPHGTYKLSDSCYIYLNHRDLTQEQKQQIIDLLLAHRMYDCTRKHEDPWGRDIDDDEWKPFKQLSEQRSQLRRILRFADLNKLCWDKLNLNRFGFNNGKVRYLSIQCENEEITSRMQELVSVKKNKKRIK</sequence>
<organism evidence="1 2">
    <name type="scientific">Caedimonas varicaedens</name>
    <dbReference type="NCBI Taxonomy" id="1629334"/>
    <lineage>
        <taxon>Bacteria</taxon>
        <taxon>Pseudomonadati</taxon>
        <taxon>Pseudomonadota</taxon>
        <taxon>Alphaproteobacteria</taxon>
        <taxon>Holosporales</taxon>
        <taxon>Caedimonadaceae</taxon>
        <taxon>Caedimonas</taxon>
    </lineage>
</organism>
<accession>A0A0K8MA62</accession>
<protein>
    <submittedName>
        <fullName evidence="1">Uncharacterized protein</fullName>
    </submittedName>
</protein>
<evidence type="ECO:0000313" key="1">
    <source>
        <dbReference type="EMBL" id="GAO97371.1"/>
    </source>
</evidence>
<dbReference type="Proteomes" id="UP000036771">
    <property type="component" value="Unassembled WGS sequence"/>
</dbReference>
<reference evidence="1 2" key="1">
    <citation type="submission" date="2015-03" db="EMBL/GenBank/DDBJ databases">
        <title>Caedibacter varicaedens, whole genome shotgun sequence.</title>
        <authorList>
            <person name="Suzuki H."/>
            <person name="Dapper A.L."/>
            <person name="Gibson A.K."/>
            <person name="Jackson C."/>
            <person name="Lee H."/>
            <person name="Pejaver V.R."/>
            <person name="Doak T."/>
            <person name="Lynch M."/>
        </authorList>
    </citation>
    <scope>NUCLEOTIDE SEQUENCE [LARGE SCALE GENOMIC DNA]</scope>
</reference>
<dbReference type="EMBL" id="BBVC01000001">
    <property type="protein sequence ID" value="GAO97371.1"/>
    <property type="molecule type" value="Genomic_DNA"/>
</dbReference>
<name>A0A0K8MA62_9PROT</name>
<comment type="caution">
    <text evidence="1">The sequence shown here is derived from an EMBL/GenBank/DDBJ whole genome shotgun (WGS) entry which is preliminary data.</text>
</comment>
<dbReference type="AlphaFoldDB" id="A0A0K8MA62"/>
<keyword evidence="2" id="KW-1185">Reference proteome</keyword>
<gene>
    <name evidence="1" type="ORF">Cva_00002</name>
</gene>
<proteinExistence type="predicted"/>
<evidence type="ECO:0000313" key="2">
    <source>
        <dbReference type="Proteomes" id="UP000036771"/>
    </source>
</evidence>